<evidence type="ECO:0000256" key="2">
    <source>
        <dbReference type="ARBA" id="ARBA00040540"/>
    </source>
</evidence>
<dbReference type="Proteomes" id="UP000695000">
    <property type="component" value="Unplaced"/>
</dbReference>
<dbReference type="InterPro" id="IPR050734">
    <property type="entry name" value="PIH1/Kintoun_subfamily"/>
</dbReference>
<evidence type="ECO:0000313" key="5">
    <source>
        <dbReference type="Proteomes" id="UP000695000"/>
    </source>
</evidence>
<dbReference type="PANTHER" id="PTHR22997">
    <property type="entry name" value="PIH1 DOMAIN-CONTAINING PROTEIN 1"/>
    <property type="match status" value="1"/>
</dbReference>
<protein>
    <recommendedName>
        <fullName evidence="2">PIH1 domain-containing protein 1</fullName>
    </recommendedName>
</protein>
<keyword evidence="5" id="KW-1185">Reference proteome</keyword>
<dbReference type="InterPro" id="IPR012981">
    <property type="entry name" value="PIH1_N"/>
</dbReference>
<organism evidence="5 6">
    <name type="scientific">Nicrophorus vespilloides</name>
    <name type="common">Boreal carrion beetle</name>
    <dbReference type="NCBI Taxonomy" id="110193"/>
    <lineage>
        <taxon>Eukaryota</taxon>
        <taxon>Metazoa</taxon>
        <taxon>Ecdysozoa</taxon>
        <taxon>Arthropoda</taxon>
        <taxon>Hexapoda</taxon>
        <taxon>Insecta</taxon>
        <taxon>Pterygota</taxon>
        <taxon>Neoptera</taxon>
        <taxon>Endopterygota</taxon>
        <taxon>Coleoptera</taxon>
        <taxon>Polyphaga</taxon>
        <taxon>Staphyliniformia</taxon>
        <taxon>Silphidae</taxon>
        <taxon>Nicrophorinae</taxon>
        <taxon>Nicrophorus</taxon>
    </lineage>
</organism>
<comment type="function">
    <text evidence="3">Involved in the assembly of C/D box small nucleolar ribonucleoprotein (snoRNP) particles. Recruits the SWI/SNF complex to the core promoter of rRNA genes and enhances pre-rRNA transcription. Mediates interaction of TELO2 with the R2TP complex which is necessary for the stability of MTOR and SMG1. Positively regulates the assembly and activity of the mTORC1 complex.</text>
</comment>
<dbReference type="InterPro" id="IPR041442">
    <property type="entry name" value="PIH1D1/2/3_CS-like"/>
</dbReference>
<accession>A0ABM1N678</accession>
<evidence type="ECO:0000256" key="3">
    <source>
        <dbReference type="ARBA" id="ARBA00046233"/>
    </source>
</evidence>
<evidence type="ECO:0000259" key="4">
    <source>
        <dbReference type="PROSITE" id="PS51203"/>
    </source>
</evidence>
<dbReference type="PANTHER" id="PTHR22997:SF0">
    <property type="entry name" value="PIH1 DOMAIN-CONTAINING PROTEIN 1"/>
    <property type="match status" value="1"/>
</dbReference>
<feature type="domain" description="CS" evidence="4">
    <location>
        <begin position="322"/>
        <end position="409"/>
    </location>
</feature>
<dbReference type="GeneID" id="108566786"/>
<evidence type="ECO:0000256" key="1">
    <source>
        <dbReference type="ARBA" id="ARBA00008511"/>
    </source>
</evidence>
<proteinExistence type="inferred from homology"/>
<dbReference type="Pfam" id="PF08190">
    <property type="entry name" value="PIH1"/>
    <property type="match status" value="1"/>
</dbReference>
<dbReference type="PROSITE" id="PS51203">
    <property type="entry name" value="CS"/>
    <property type="match status" value="1"/>
</dbReference>
<dbReference type="InterPro" id="IPR007052">
    <property type="entry name" value="CS_dom"/>
</dbReference>
<comment type="similarity">
    <text evidence="1">Belongs to the PIH1 family.</text>
</comment>
<name>A0ABM1N678_NICVS</name>
<sequence>MARKSVFLDVDSSLRERNYLLAKDPAEDEMEKFFSQAAADRQIQQPKLVKPSPGMCLKTKDVKTGKKMFMNICVTEEIPAPKDISETELERIVSSEEMSDFRVPMSIGEIHVEQDNKGSKVDVCDIAVNTKFFKKIQTMRSFKEIFLAIVLEGVQEKYSLTLDNEMIILKNKKSMGTLQVHRLRPMEMKEKMGEKTQTQNKLPSLTNILPQEQNKRKLIEAISSPDRQEPKYRLLQKKDNQFVLYAEIYLPYIISHEEISLSIGEDRLILDSNYYFLDIFMDNVDRDRCISIFNKINKFLTITMVHKDAPKVAKTEQIENAKSQPEYRLYRKPEDSTHLYLAVSLPKIKSANDINLELGMDEVRMETPNYFLNLFVDFEIDADRSTNNFDDSQKLLTVTMTHLKAQKSP</sequence>
<gene>
    <name evidence="6" type="primary">LOC108566786</name>
</gene>
<evidence type="ECO:0000313" key="6">
    <source>
        <dbReference type="RefSeq" id="XP_017782328.1"/>
    </source>
</evidence>
<dbReference type="Pfam" id="PF18201">
    <property type="entry name" value="PIH1_CS"/>
    <property type="match status" value="2"/>
</dbReference>
<reference evidence="6" key="1">
    <citation type="submission" date="2025-08" db="UniProtKB">
        <authorList>
            <consortium name="RefSeq"/>
        </authorList>
    </citation>
    <scope>IDENTIFICATION</scope>
    <source>
        <tissue evidence="6">Whole Larva</tissue>
    </source>
</reference>
<dbReference type="RefSeq" id="XP_017782328.1">
    <property type="nucleotide sequence ID" value="XM_017926839.1"/>
</dbReference>